<keyword evidence="2" id="KW-1185">Reference proteome</keyword>
<dbReference type="Proteomes" id="UP000294257">
    <property type="component" value="Unassembled WGS sequence"/>
</dbReference>
<dbReference type="Pfam" id="PF09957">
    <property type="entry name" value="VapB_antitoxin"/>
    <property type="match status" value="1"/>
</dbReference>
<dbReference type="OrthoDB" id="4563074at2"/>
<evidence type="ECO:0000313" key="1">
    <source>
        <dbReference type="EMBL" id="RZS44562.1"/>
    </source>
</evidence>
<dbReference type="EMBL" id="SGWQ01000001">
    <property type="protein sequence ID" value="RZS44562.1"/>
    <property type="molecule type" value="Genomic_DNA"/>
</dbReference>
<organism evidence="1 2">
    <name type="scientific">Herbihabitans rhizosphaerae</name>
    <dbReference type="NCBI Taxonomy" id="1872711"/>
    <lineage>
        <taxon>Bacteria</taxon>
        <taxon>Bacillati</taxon>
        <taxon>Actinomycetota</taxon>
        <taxon>Actinomycetes</taxon>
        <taxon>Pseudonocardiales</taxon>
        <taxon>Pseudonocardiaceae</taxon>
        <taxon>Herbihabitans</taxon>
    </lineage>
</organism>
<sequence>MSRTTVNLDDELLSDARRVLGTEGVTETINAAMSEVVRRAALAEFSVNEFDITVSDLADSRGDRAS</sequence>
<dbReference type="RefSeq" id="WP_130342236.1">
    <property type="nucleotide sequence ID" value="NZ_SGWQ01000001.1"/>
</dbReference>
<gene>
    <name evidence="1" type="ORF">EV193_101438</name>
</gene>
<dbReference type="InterPro" id="IPR019239">
    <property type="entry name" value="VapB_antitoxin"/>
</dbReference>
<name>A0A4Q7L851_9PSEU</name>
<proteinExistence type="predicted"/>
<accession>A0A4Q7L851</accession>
<dbReference type="AlphaFoldDB" id="A0A4Q7L851"/>
<reference evidence="1 2" key="1">
    <citation type="submission" date="2019-02" db="EMBL/GenBank/DDBJ databases">
        <title>Genomic Encyclopedia of Type Strains, Phase IV (KMG-IV): sequencing the most valuable type-strain genomes for metagenomic binning, comparative biology and taxonomic classification.</title>
        <authorList>
            <person name="Goeker M."/>
        </authorList>
    </citation>
    <scope>NUCLEOTIDE SEQUENCE [LARGE SCALE GENOMIC DNA]</scope>
    <source>
        <strain evidence="1 2">DSM 101727</strain>
    </source>
</reference>
<protein>
    <submittedName>
        <fullName evidence="1">VapB protein of antitoxin of type II toxin-antitoxin system</fullName>
    </submittedName>
</protein>
<comment type="caution">
    <text evidence="1">The sequence shown here is derived from an EMBL/GenBank/DDBJ whole genome shotgun (WGS) entry which is preliminary data.</text>
</comment>
<evidence type="ECO:0000313" key="2">
    <source>
        <dbReference type="Proteomes" id="UP000294257"/>
    </source>
</evidence>